<feature type="compositionally biased region" description="Basic residues" evidence="12">
    <location>
        <begin position="41"/>
        <end position="61"/>
    </location>
</feature>
<dbReference type="SMART" id="SM00487">
    <property type="entry name" value="DEXDc"/>
    <property type="match status" value="1"/>
</dbReference>
<evidence type="ECO:0000256" key="12">
    <source>
        <dbReference type="SAM" id="MobiDB-lite"/>
    </source>
</evidence>
<evidence type="ECO:0000256" key="3">
    <source>
        <dbReference type="ARBA" id="ARBA00022741"/>
    </source>
</evidence>
<dbReference type="Pfam" id="PF00271">
    <property type="entry name" value="Helicase_C"/>
    <property type="match status" value="1"/>
</dbReference>
<dbReference type="SMART" id="SM00490">
    <property type="entry name" value="HELICc"/>
    <property type="match status" value="1"/>
</dbReference>
<dbReference type="SUPFAM" id="SSF52540">
    <property type="entry name" value="P-loop containing nucleoside triphosphate hydrolases"/>
    <property type="match status" value="2"/>
</dbReference>
<evidence type="ECO:0000256" key="1">
    <source>
        <dbReference type="ARBA" id="ARBA00012552"/>
    </source>
</evidence>
<feature type="region of interest" description="Disordered" evidence="12">
    <location>
        <begin position="1"/>
        <end position="239"/>
    </location>
</feature>
<dbReference type="STRING" id="44316.ENSEGOP00005011022"/>
<dbReference type="InterPro" id="IPR001650">
    <property type="entry name" value="Helicase_C-like"/>
</dbReference>
<keyword evidence="17" id="KW-1185">Reference proteome</keyword>
<dbReference type="FunFam" id="3.40.50.300:FF:000520">
    <property type="entry name" value="probable ATP-dependent RNA helicase DDX23"/>
    <property type="match status" value="1"/>
</dbReference>
<dbReference type="CDD" id="cd17945">
    <property type="entry name" value="DEADc_DDX23"/>
    <property type="match status" value="1"/>
</dbReference>
<dbReference type="PROSITE" id="PS51192">
    <property type="entry name" value="HELICASE_ATP_BIND_1"/>
    <property type="match status" value="1"/>
</dbReference>
<evidence type="ECO:0000256" key="7">
    <source>
        <dbReference type="ARBA" id="ARBA00023187"/>
    </source>
</evidence>
<dbReference type="Pfam" id="PF25430">
    <property type="entry name" value="DDX23"/>
    <property type="match status" value="1"/>
</dbReference>
<dbReference type="GO" id="GO:0016787">
    <property type="term" value="F:hydrolase activity"/>
    <property type="evidence" value="ECO:0007669"/>
    <property type="project" value="UniProtKB-KW"/>
</dbReference>
<keyword evidence="11" id="KW-0175">Coiled coil</keyword>
<keyword evidence="3" id="KW-0547">Nucleotide-binding</keyword>
<dbReference type="EC" id="3.6.4.13" evidence="1"/>
<feature type="domain" description="Helicase ATP-binding" evidence="13">
    <location>
        <begin position="470"/>
        <end position="702"/>
    </location>
</feature>
<dbReference type="GO" id="GO:0003724">
    <property type="term" value="F:RNA helicase activity"/>
    <property type="evidence" value="ECO:0007669"/>
    <property type="project" value="UniProtKB-EC"/>
</dbReference>
<evidence type="ECO:0000259" key="15">
    <source>
        <dbReference type="PROSITE" id="PS51195"/>
    </source>
</evidence>
<evidence type="ECO:0000256" key="11">
    <source>
        <dbReference type="SAM" id="Coils"/>
    </source>
</evidence>
<comment type="similarity">
    <text evidence="8">Belongs to the DEAD box helicase family. DDX23/PRP28 subfamily.</text>
</comment>
<dbReference type="GO" id="GO:0008380">
    <property type="term" value="P:RNA splicing"/>
    <property type="evidence" value="ECO:0007669"/>
    <property type="project" value="UniProtKB-KW"/>
</dbReference>
<dbReference type="EMBL" id="QUSF01001054">
    <property type="protein sequence ID" value="RLV71507.1"/>
    <property type="molecule type" value="Genomic_DNA"/>
</dbReference>
<evidence type="ECO:0000313" key="16">
    <source>
        <dbReference type="EMBL" id="RLV71507.1"/>
    </source>
</evidence>
<dbReference type="PROSITE" id="PS51194">
    <property type="entry name" value="HELICASE_CTER"/>
    <property type="match status" value="1"/>
</dbReference>
<feature type="coiled-coil region" evidence="11">
    <location>
        <begin position="371"/>
        <end position="398"/>
    </location>
</feature>
<sequence length="895" mass="101812">MAGELADKKDRDASPVKEERKRSRSPDRERERDRKGSPAKERKRHRSRERRRSRSRSRSRSKSTERDRRHKERDRDRSKKERDRDKDGHRRDKDRKRSSLSPGRGKDSKSRKDREARKAEEEEENALKKEKAQPLSLEELLAKKKAEEEAEAKPKFLSKAEREAEALRRRQQEVEERQRLLEEERKKRKQFQEMGRKMLEDPQERERRERRERMERETNGTEDEEGRQKIREEKDKSKELHAIKVGLGAGPGGAGGKMGGPTEAGVLQERYLGGGEEAPAHATPQRPQVRVRVGRVGGHVHRLQPAVSPGVPLGLGVSLWGARHPPALLLMLPPCSRYKERHQVQLLGRGFIAGIDLKQQKREQSRFYGDLMEKRRTLEEKEQEEARLRKLRKKEAKQRWDDRHWSQKKLDEMTDRDWRIFREDYSITTKGGKIPNPIRSWKDSSLPPHILEVIDKCGYKEPTPIQRQAIPIGLQNRDIIGVAETGSGKTAAFLIPLLVWITTLPKIDRIEESDQGPYAIILAPTRELAQQIEEETIKFGKPLGIRTVAVIGGISREDQGFRLRMGCEVSGGAGGVSGGQLSLGLAPTDPPPAPQIVIATPGRLIDVLENRYLVLSRCTYVVLDEADRMIDMGFEPDVQKILEHMPVSNQKPDTDEAEDPEKMLANFESGKHKYRQTVMFTATMPPAVERLARSYLRRPAVVYIGSAGKPHERVEQKVFLMSESEKRKKLLAILEQGFDPPIIIFVNQKKGCDVLAKSLEKMGYNACTLHGGKGQEQREFALSNLKAGAKDILVATDVAGRGIDIHDVSMVVNYDMAKNIEDYIHRIGRTGRAGKSGVAITFLTKEDSTVFYDLKQAILESPVSSCPPELANHPDAQHKPGTILTKKRREETIFA</sequence>
<evidence type="ECO:0000256" key="8">
    <source>
        <dbReference type="ARBA" id="ARBA00037954"/>
    </source>
</evidence>
<keyword evidence="2" id="KW-0507">mRNA processing</keyword>
<keyword evidence="7" id="KW-0508">mRNA splicing</keyword>
<keyword evidence="6" id="KW-0067">ATP-binding</keyword>
<evidence type="ECO:0000256" key="9">
    <source>
        <dbReference type="ARBA" id="ARBA00047984"/>
    </source>
</evidence>
<dbReference type="GO" id="GO:0003676">
    <property type="term" value="F:nucleic acid binding"/>
    <property type="evidence" value="ECO:0007669"/>
    <property type="project" value="InterPro"/>
</dbReference>
<dbReference type="Gene3D" id="3.40.50.300">
    <property type="entry name" value="P-loop containing nucleotide triphosphate hydrolases"/>
    <property type="match status" value="2"/>
</dbReference>
<dbReference type="PROSITE" id="PS00039">
    <property type="entry name" value="DEAD_ATP_HELICASE"/>
    <property type="match status" value="1"/>
</dbReference>
<dbReference type="AlphaFoldDB" id="A0A3L8QVU4"/>
<gene>
    <name evidence="16" type="ORF">DV515_00017380</name>
</gene>
<dbReference type="Proteomes" id="UP000276834">
    <property type="component" value="Unassembled WGS sequence"/>
</dbReference>
<evidence type="ECO:0000259" key="14">
    <source>
        <dbReference type="PROSITE" id="PS51194"/>
    </source>
</evidence>
<accession>A0A3L8QVU4</accession>
<dbReference type="Pfam" id="PF00270">
    <property type="entry name" value="DEAD"/>
    <property type="match status" value="1"/>
</dbReference>
<protein>
    <recommendedName>
        <fullName evidence="1">RNA helicase</fullName>
        <ecNumber evidence="1">3.6.4.13</ecNumber>
    </recommendedName>
</protein>
<evidence type="ECO:0000256" key="10">
    <source>
        <dbReference type="PROSITE-ProRule" id="PRU00552"/>
    </source>
</evidence>
<feature type="compositionally biased region" description="Basic and acidic residues" evidence="12">
    <location>
        <begin position="226"/>
        <end position="239"/>
    </location>
</feature>
<keyword evidence="4" id="KW-0378">Hydrolase</keyword>
<feature type="compositionally biased region" description="Basic and acidic residues" evidence="12">
    <location>
        <begin position="62"/>
        <end position="97"/>
    </location>
</feature>
<proteinExistence type="inferred from homology"/>
<name>A0A3L8QVU4_CHLGU</name>
<feature type="domain" description="DEAD-box RNA helicase Q" evidence="15">
    <location>
        <begin position="439"/>
        <end position="467"/>
    </location>
</feature>
<dbReference type="PROSITE" id="PS51195">
    <property type="entry name" value="Q_MOTIF"/>
    <property type="match status" value="1"/>
</dbReference>
<evidence type="ECO:0000256" key="2">
    <source>
        <dbReference type="ARBA" id="ARBA00022664"/>
    </source>
</evidence>
<feature type="short sequence motif" description="Q motif" evidence="10">
    <location>
        <begin position="439"/>
        <end position="467"/>
    </location>
</feature>
<keyword evidence="5" id="KW-0347">Helicase</keyword>
<dbReference type="InterPro" id="IPR011545">
    <property type="entry name" value="DEAD/DEAH_box_helicase_dom"/>
</dbReference>
<evidence type="ECO:0000256" key="5">
    <source>
        <dbReference type="ARBA" id="ARBA00022806"/>
    </source>
</evidence>
<feature type="compositionally biased region" description="Basic and acidic residues" evidence="12">
    <location>
        <begin position="104"/>
        <end position="132"/>
    </location>
</feature>
<evidence type="ECO:0000256" key="4">
    <source>
        <dbReference type="ARBA" id="ARBA00022801"/>
    </source>
</evidence>
<dbReference type="GO" id="GO:0006397">
    <property type="term" value="P:mRNA processing"/>
    <property type="evidence" value="ECO:0007669"/>
    <property type="project" value="UniProtKB-KW"/>
</dbReference>
<comment type="caution">
    <text evidence="16">The sequence shown here is derived from an EMBL/GenBank/DDBJ whole genome shotgun (WGS) entry which is preliminary data.</text>
</comment>
<evidence type="ECO:0000259" key="13">
    <source>
        <dbReference type="PROSITE" id="PS51192"/>
    </source>
</evidence>
<evidence type="ECO:0000313" key="17">
    <source>
        <dbReference type="Proteomes" id="UP000276834"/>
    </source>
</evidence>
<evidence type="ECO:0000256" key="6">
    <source>
        <dbReference type="ARBA" id="ARBA00022840"/>
    </source>
</evidence>
<feature type="domain" description="Helicase C-terminal" evidence="14">
    <location>
        <begin position="726"/>
        <end position="874"/>
    </location>
</feature>
<dbReference type="OrthoDB" id="196131at2759"/>
<organism evidence="16 17">
    <name type="scientific">Chloebia gouldiae</name>
    <name type="common">Gouldian finch</name>
    <name type="synonym">Erythrura gouldiae</name>
    <dbReference type="NCBI Taxonomy" id="44316"/>
    <lineage>
        <taxon>Eukaryota</taxon>
        <taxon>Metazoa</taxon>
        <taxon>Chordata</taxon>
        <taxon>Craniata</taxon>
        <taxon>Vertebrata</taxon>
        <taxon>Euteleostomi</taxon>
        <taxon>Archelosauria</taxon>
        <taxon>Archosauria</taxon>
        <taxon>Dinosauria</taxon>
        <taxon>Saurischia</taxon>
        <taxon>Theropoda</taxon>
        <taxon>Coelurosauria</taxon>
        <taxon>Aves</taxon>
        <taxon>Neognathae</taxon>
        <taxon>Neoaves</taxon>
        <taxon>Telluraves</taxon>
        <taxon>Australaves</taxon>
        <taxon>Passeriformes</taxon>
        <taxon>Passeroidea</taxon>
        <taxon>Passeridae</taxon>
        <taxon>Chloebia</taxon>
    </lineage>
</organism>
<dbReference type="InterPro" id="IPR000629">
    <property type="entry name" value="RNA-helicase_DEAD-box_CS"/>
</dbReference>
<dbReference type="InterPro" id="IPR027417">
    <property type="entry name" value="P-loop_NTPase"/>
</dbReference>
<dbReference type="GO" id="GO:0005524">
    <property type="term" value="F:ATP binding"/>
    <property type="evidence" value="ECO:0007669"/>
    <property type="project" value="UniProtKB-KW"/>
</dbReference>
<comment type="catalytic activity">
    <reaction evidence="9">
        <text>ATP + H2O = ADP + phosphate + H(+)</text>
        <dbReference type="Rhea" id="RHEA:13065"/>
        <dbReference type="ChEBI" id="CHEBI:15377"/>
        <dbReference type="ChEBI" id="CHEBI:15378"/>
        <dbReference type="ChEBI" id="CHEBI:30616"/>
        <dbReference type="ChEBI" id="CHEBI:43474"/>
        <dbReference type="ChEBI" id="CHEBI:456216"/>
        <dbReference type="EC" id="3.6.4.13"/>
    </reaction>
</comment>
<feature type="compositionally biased region" description="Basic and acidic residues" evidence="12">
    <location>
        <begin position="140"/>
        <end position="219"/>
    </location>
</feature>
<dbReference type="PANTHER" id="PTHR47958">
    <property type="entry name" value="ATP-DEPENDENT RNA HELICASE DBP3"/>
    <property type="match status" value="1"/>
</dbReference>
<dbReference type="InterPro" id="IPR057479">
    <property type="entry name" value="PRP28/DDX23-like_helical"/>
</dbReference>
<reference evidence="16 17" key="1">
    <citation type="journal article" date="2018" name="Proc. R. Soc. B">
        <title>A non-coding region near Follistatin controls head colour polymorphism in the Gouldian finch.</title>
        <authorList>
            <person name="Toomey M.B."/>
            <person name="Marques C.I."/>
            <person name="Andrade P."/>
            <person name="Araujo P.M."/>
            <person name="Sabatino S."/>
            <person name="Gazda M.A."/>
            <person name="Afonso S."/>
            <person name="Lopes R.J."/>
            <person name="Corbo J.C."/>
            <person name="Carneiro M."/>
        </authorList>
    </citation>
    <scope>NUCLEOTIDE SEQUENCE [LARGE SCALE GENOMIC DNA]</scope>
    <source>
        <strain evidence="16">Red01</strain>
        <tissue evidence="16">Muscle</tissue>
    </source>
</reference>
<dbReference type="InterPro" id="IPR014014">
    <property type="entry name" value="RNA_helicase_DEAD_Q_motif"/>
</dbReference>
<dbReference type="CDD" id="cd18787">
    <property type="entry name" value="SF2_C_DEAD"/>
    <property type="match status" value="1"/>
</dbReference>
<feature type="compositionally biased region" description="Basic and acidic residues" evidence="12">
    <location>
        <begin position="1"/>
        <end position="40"/>
    </location>
</feature>
<dbReference type="InterPro" id="IPR014001">
    <property type="entry name" value="Helicase_ATP-bd"/>
</dbReference>